<reference evidence="1" key="2">
    <citation type="submission" date="2015-06" db="UniProtKB">
        <authorList>
            <consortium name="EnsemblPlants"/>
        </authorList>
    </citation>
    <scope>IDENTIFICATION</scope>
    <source>
        <strain evidence="1">DM1-3 516 R44</strain>
    </source>
</reference>
<dbReference type="AlphaFoldDB" id="M1DGR0"/>
<evidence type="ECO:0000313" key="1">
    <source>
        <dbReference type="EnsemblPlants" id="PGSC0003DMT400088798"/>
    </source>
</evidence>
<dbReference type="EnsemblPlants" id="PGSC0003DMT400088798">
    <property type="protein sequence ID" value="PGSC0003DMT400088798"/>
    <property type="gene ID" value="PGSC0003DMG400038369"/>
</dbReference>
<dbReference type="Proteomes" id="UP000011115">
    <property type="component" value="Unassembled WGS sequence"/>
</dbReference>
<sequence length="149" mass="16039">MAHGVVRGAISSMVALKTQTLGVLSKDHGHSDGPWSYLLCMSSTRSRGEPLTPYDPELRRMANLGVHNNPIGEGQGDRANFQPPAVVNVPAQVQDGPIILPPLPQRHTFVVTSSLMQMLTKRGFFAGLSSEDPYAHMAKLTSVCKSSMG</sequence>
<accession>M1DGR0</accession>
<dbReference type="HOGENOM" id="CLU_1752918_0_0_1"/>
<name>M1DGR0_SOLTU</name>
<dbReference type="InParanoid" id="M1DGR0"/>
<organism evidence="1 2">
    <name type="scientific">Solanum tuberosum</name>
    <name type="common">Potato</name>
    <dbReference type="NCBI Taxonomy" id="4113"/>
    <lineage>
        <taxon>Eukaryota</taxon>
        <taxon>Viridiplantae</taxon>
        <taxon>Streptophyta</taxon>
        <taxon>Embryophyta</taxon>
        <taxon>Tracheophyta</taxon>
        <taxon>Spermatophyta</taxon>
        <taxon>Magnoliopsida</taxon>
        <taxon>eudicotyledons</taxon>
        <taxon>Gunneridae</taxon>
        <taxon>Pentapetalae</taxon>
        <taxon>asterids</taxon>
        <taxon>lamiids</taxon>
        <taxon>Solanales</taxon>
        <taxon>Solanaceae</taxon>
        <taxon>Solanoideae</taxon>
        <taxon>Solaneae</taxon>
        <taxon>Solanum</taxon>
    </lineage>
</organism>
<keyword evidence="2" id="KW-1185">Reference proteome</keyword>
<protein>
    <submittedName>
        <fullName evidence="1">Uncharacterized protein</fullName>
    </submittedName>
</protein>
<proteinExistence type="predicted"/>
<dbReference type="PaxDb" id="4113-PGSC0003DMT400088798"/>
<dbReference type="Gramene" id="PGSC0003DMT400088798">
    <property type="protein sequence ID" value="PGSC0003DMT400088798"/>
    <property type="gene ID" value="PGSC0003DMG400038369"/>
</dbReference>
<evidence type="ECO:0000313" key="2">
    <source>
        <dbReference type="Proteomes" id="UP000011115"/>
    </source>
</evidence>
<reference evidence="2" key="1">
    <citation type="journal article" date="2011" name="Nature">
        <title>Genome sequence and analysis of the tuber crop potato.</title>
        <authorList>
            <consortium name="The Potato Genome Sequencing Consortium"/>
        </authorList>
    </citation>
    <scope>NUCLEOTIDE SEQUENCE [LARGE SCALE GENOMIC DNA]</scope>
    <source>
        <strain evidence="2">cv. DM1-3 516 R44</strain>
    </source>
</reference>